<feature type="non-terminal residue" evidence="2">
    <location>
        <position position="1"/>
    </location>
</feature>
<dbReference type="PANTHER" id="PTHR33265">
    <property type="entry name" value="AVR9/CF-9 RAPIDLY ELICITED PROTEIN-RELATED"/>
    <property type="match status" value="1"/>
</dbReference>
<keyword evidence="3" id="KW-1185">Reference proteome</keyword>
<dbReference type="OrthoDB" id="1512693at2759"/>
<dbReference type="AlphaFoldDB" id="A0A843VJ29"/>
<evidence type="ECO:0000313" key="2">
    <source>
        <dbReference type="EMBL" id="MQL91399.1"/>
    </source>
</evidence>
<feature type="region of interest" description="Disordered" evidence="1">
    <location>
        <begin position="278"/>
        <end position="297"/>
    </location>
</feature>
<protein>
    <submittedName>
        <fullName evidence="2">Uncharacterized protein</fullName>
    </submittedName>
</protein>
<comment type="caution">
    <text evidence="2">The sequence shown here is derived from an EMBL/GenBank/DDBJ whole genome shotgun (WGS) entry which is preliminary data.</text>
</comment>
<feature type="region of interest" description="Disordered" evidence="1">
    <location>
        <begin position="1"/>
        <end position="43"/>
    </location>
</feature>
<sequence>LASTVIGEGLATAGAPPPPPADRAGSGWRATASGPSPPHFSSSLIAERGIRERMGWGLTHYASPCPPGAVHRGLGSPMDQPGVDDRQTGSSIFGSARVDSDWVDMIVPKSAMELHSPAVGKKLWNYLRVAFFMMRKGLISKRRLIMDLNLMMKKGKLLGKSLGKNLAFHHHHPSRSAAPPRGFGLGLQEYEFSCSNSPIPVFSHIGNASKRRLNNYFPCISTGAEDEPDESSTPGPVTAATPRIEYSPQCSYLSYDLAPGEKLSPLPSPAPFSVRISNYSSEEESEEGPGSQVDDEAEEFIRRFYEQLRSQSRIGLLEYQEMLARGT</sequence>
<dbReference type="InterPro" id="IPR008480">
    <property type="entry name" value="DUF761_pln"/>
</dbReference>
<organism evidence="2 3">
    <name type="scientific">Colocasia esculenta</name>
    <name type="common">Wild taro</name>
    <name type="synonym">Arum esculentum</name>
    <dbReference type="NCBI Taxonomy" id="4460"/>
    <lineage>
        <taxon>Eukaryota</taxon>
        <taxon>Viridiplantae</taxon>
        <taxon>Streptophyta</taxon>
        <taxon>Embryophyta</taxon>
        <taxon>Tracheophyta</taxon>
        <taxon>Spermatophyta</taxon>
        <taxon>Magnoliopsida</taxon>
        <taxon>Liliopsida</taxon>
        <taxon>Araceae</taxon>
        <taxon>Aroideae</taxon>
        <taxon>Colocasieae</taxon>
        <taxon>Colocasia</taxon>
    </lineage>
</organism>
<dbReference type="Pfam" id="PF05553">
    <property type="entry name" value="DUF761"/>
    <property type="match status" value="1"/>
</dbReference>
<feature type="compositionally biased region" description="Acidic residues" evidence="1">
    <location>
        <begin position="281"/>
        <end position="297"/>
    </location>
</feature>
<evidence type="ECO:0000313" key="3">
    <source>
        <dbReference type="Proteomes" id="UP000652761"/>
    </source>
</evidence>
<evidence type="ECO:0000256" key="1">
    <source>
        <dbReference type="SAM" id="MobiDB-lite"/>
    </source>
</evidence>
<gene>
    <name evidence="2" type="ORF">Taro_024014</name>
</gene>
<dbReference type="EMBL" id="NMUH01001336">
    <property type="protein sequence ID" value="MQL91399.1"/>
    <property type="molecule type" value="Genomic_DNA"/>
</dbReference>
<dbReference type="Proteomes" id="UP000652761">
    <property type="component" value="Unassembled WGS sequence"/>
</dbReference>
<accession>A0A843VJ29</accession>
<proteinExistence type="predicted"/>
<reference evidence="2" key="1">
    <citation type="submission" date="2017-07" db="EMBL/GenBank/DDBJ databases">
        <title>Taro Niue Genome Assembly and Annotation.</title>
        <authorList>
            <person name="Atibalentja N."/>
            <person name="Keating K."/>
            <person name="Fields C.J."/>
        </authorList>
    </citation>
    <scope>NUCLEOTIDE SEQUENCE</scope>
    <source>
        <strain evidence="2">Niue_2</strain>
        <tissue evidence="2">Leaf</tissue>
    </source>
</reference>
<dbReference type="PANTHER" id="PTHR33265:SF6">
    <property type="entry name" value="OS01G0930500 PROTEIN"/>
    <property type="match status" value="1"/>
</dbReference>
<name>A0A843VJ29_COLES</name>